<keyword evidence="1" id="KW-0732">Signal</keyword>
<keyword evidence="3" id="KW-1185">Reference proteome</keyword>
<evidence type="ECO:0000256" key="1">
    <source>
        <dbReference type="SAM" id="SignalP"/>
    </source>
</evidence>
<evidence type="ECO:0000313" key="2">
    <source>
        <dbReference type="EMBL" id="KAJ2932933.1"/>
    </source>
</evidence>
<organism evidence="2 3">
    <name type="scientific">Candolleomyces eurysporus</name>
    <dbReference type="NCBI Taxonomy" id="2828524"/>
    <lineage>
        <taxon>Eukaryota</taxon>
        <taxon>Fungi</taxon>
        <taxon>Dikarya</taxon>
        <taxon>Basidiomycota</taxon>
        <taxon>Agaricomycotina</taxon>
        <taxon>Agaricomycetes</taxon>
        <taxon>Agaricomycetidae</taxon>
        <taxon>Agaricales</taxon>
        <taxon>Agaricineae</taxon>
        <taxon>Psathyrellaceae</taxon>
        <taxon>Candolleomyces</taxon>
    </lineage>
</organism>
<evidence type="ECO:0000313" key="3">
    <source>
        <dbReference type="Proteomes" id="UP001140091"/>
    </source>
</evidence>
<feature type="signal peptide" evidence="1">
    <location>
        <begin position="1"/>
        <end position="19"/>
    </location>
</feature>
<gene>
    <name evidence="2" type="ORF">H1R20_g4144</name>
</gene>
<dbReference type="AlphaFoldDB" id="A0A9W8ML16"/>
<sequence length="164" mass="16830">MHLKAGFISMVFMAATVSAATLQGGRTLIARGPCTDLCNLVSAADTQCKAESNYDKCFCTATNLMNLDNCYACLVMDVEANAKANSLITGDSTAIGADSIKADGEKAHKQLLDGCKASGFALDGSSGSGKAAGTSTVSNNSGFKLEELGGTSLLVLTTITWSLL</sequence>
<accession>A0A9W8ML16</accession>
<proteinExistence type="predicted"/>
<dbReference type="Proteomes" id="UP001140091">
    <property type="component" value="Unassembled WGS sequence"/>
</dbReference>
<comment type="caution">
    <text evidence="2">The sequence shown here is derived from an EMBL/GenBank/DDBJ whole genome shotgun (WGS) entry which is preliminary data.</text>
</comment>
<feature type="chain" id="PRO_5040951636" evidence="1">
    <location>
        <begin position="20"/>
        <end position="164"/>
    </location>
</feature>
<name>A0A9W8ML16_9AGAR</name>
<dbReference type="EMBL" id="JANBPK010000755">
    <property type="protein sequence ID" value="KAJ2932933.1"/>
    <property type="molecule type" value="Genomic_DNA"/>
</dbReference>
<protein>
    <submittedName>
        <fullName evidence="2">Uncharacterized protein</fullName>
    </submittedName>
</protein>
<feature type="non-terminal residue" evidence="2">
    <location>
        <position position="164"/>
    </location>
</feature>
<dbReference type="OrthoDB" id="3016924at2759"/>
<reference evidence="2" key="1">
    <citation type="submission" date="2022-06" db="EMBL/GenBank/DDBJ databases">
        <title>Genome Sequence of Candolleomyces eurysporus.</title>
        <authorList>
            <person name="Buettner E."/>
        </authorList>
    </citation>
    <scope>NUCLEOTIDE SEQUENCE</scope>
    <source>
        <strain evidence="2">VTCC 930004</strain>
    </source>
</reference>